<evidence type="ECO:0000256" key="1">
    <source>
        <dbReference type="SAM" id="MobiDB-lite"/>
    </source>
</evidence>
<feature type="region of interest" description="Disordered" evidence="1">
    <location>
        <begin position="30"/>
        <end position="81"/>
    </location>
</feature>
<sequence>MVQGIDNPRGVNPKLTLGSVATVQRFRSLKESNRDRRPIRAVVSHSKPSGNDQASSTENVNENQAVLPVGGETSEQSAHQEPSLTQALGYMPRVLQTVDQNIHQSTAQLDMVPVAITAYNENIVQIRQLFTRNEQTYGGQQVPLNVPVQQNPVMPAVL</sequence>
<protein>
    <submittedName>
        <fullName evidence="2">Uncharacterized protein</fullName>
    </submittedName>
</protein>
<feature type="compositionally biased region" description="Polar residues" evidence="1">
    <location>
        <begin position="46"/>
        <end position="64"/>
    </location>
</feature>
<proteinExistence type="predicted"/>
<dbReference type="EMBL" id="LR862142">
    <property type="protein sequence ID" value="CAD1822918.1"/>
    <property type="molecule type" value="Genomic_DNA"/>
</dbReference>
<reference evidence="2" key="1">
    <citation type="submission" date="2020-07" db="EMBL/GenBank/DDBJ databases">
        <authorList>
            <person name="Lin J."/>
        </authorList>
    </citation>
    <scope>NUCLEOTIDE SEQUENCE</scope>
</reference>
<accession>A0A6V7NWR1</accession>
<dbReference type="AlphaFoldDB" id="A0A6V7NWR1"/>
<evidence type="ECO:0000313" key="2">
    <source>
        <dbReference type="EMBL" id="CAD1822918.1"/>
    </source>
</evidence>
<gene>
    <name evidence="2" type="ORF">CB5_LOCUS6129</name>
</gene>
<name>A0A6V7NWR1_ANACO</name>
<organism evidence="2">
    <name type="scientific">Ananas comosus var. bracteatus</name>
    <name type="common">red pineapple</name>
    <dbReference type="NCBI Taxonomy" id="296719"/>
    <lineage>
        <taxon>Eukaryota</taxon>
        <taxon>Viridiplantae</taxon>
        <taxon>Streptophyta</taxon>
        <taxon>Embryophyta</taxon>
        <taxon>Tracheophyta</taxon>
        <taxon>Spermatophyta</taxon>
        <taxon>Magnoliopsida</taxon>
        <taxon>Liliopsida</taxon>
        <taxon>Poales</taxon>
        <taxon>Bromeliaceae</taxon>
        <taxon>Bromelioideae</taxon>
        <taxon>Ananas</taxon>
    </lineage>
</organism>